<evidence type="ECO:0008006" key="4">
    <source>
        <dbReference type="Google" id="ProtNLM"/>
    </source>
</evidence>
<dbReference type="GeneID" id="71999909"/>
<proteinExistence type="predicted"/>
<dbReference type="EMBL" id="JADCUA010000007">
    <property type="protein sequence ID" value="KAH9838502.1"/>
    <property type="molecule type" value="Genomic_DNA"/>
</dbReference>
<gene>
    <name evidence="2" type="ORF">C8Q71DRAFT_533280</name>
</gene>
<feature type="signal peptide" evidence="1">
    <location>
        <begin position="1"/>
        <end position="17"/>
    </location>
</feature>
<dbReference type="SUPFAM" id="SSF56112">
    <property type="entry name" value="Protein kinase-like (PK-like)"/>
    <property type="match status" value="1"/>
</dbReference>
<reference evidence="2 3" key="1">
    <citation type="journal article" date="2021" name="Environ. Microbiol.">
        <title>Gene family expansions and transcriptome signatures uncover fungal adaptations to wood decay.</title>
        <authorList>
            <person name="Hage H."/>
            <person name="Miyauchi S."/>
            <person name="Viragh M."/>
            <person name="Drula E."/>
            <person name="Min B."/>
            <person name="Chaduli D."/>
            <person name="Navarro D."/>
            <person name="Favel A."/>
            <person name="Norest M."/>
            <person name="Lesage-Meessen L."/>
            <person name="Balint B."/>
            <person name="Merenyi Z."/>
            <person name="de Eugenio L."/>
            <person name="Morin E."/>
            <person name="Martinez A.T."/>
            <person name="Baldrian P."/>
            <person name="Stursova M."/>
            <person name="Martinez M.J."/>
            <person name="Novotny C."/>
            <person name="Magnuson J.K."/>
            <person name="Spatafora J.W."/>
            <person name="Maurice S."/>
            <person name="Pangilinan J."/>
            <person name="Andreopoulos W."/>
            <person name="LaButti K."/>
            <person name="Hundley H."/>
            <person name="Na H."/>
            <person name="Kuo A."/>
            <person name="Barry K."/>
            <person name="Lipzen A."/>
            <person name="Henrissat B."/>
            <person name="Riley R."/>
            <person name="Ahrendt S."/>
            <person name="Nagy L.G."/>
            <person name="Grigoriev I.V."/>
            <person name="Martin F."/>
            <person name="Rosso M.N."/>
        </authorList>
    </citation>
    <scope>NUCLEOTIDE SEQUENCE [LARGE SCALE GENOMIC DNA]</scope>
    <source>
        <strain evidence="2 3">CIRM-BRFM 1785</strain>
    </source>
</reference>
<evidence type="ECO:0000313" key="3">
    <source>
        <dbReference type="Proteomes" id="UP000814176"/>
    </source>
</evidence>
<sequence>MRILLFSFLASCLAVWAAPDMQSSPSEVFVRSLRRRASGEHVLTLEGEKLKVRLNDRQGVHGSVYKVVGGDYKGAYAKTWITDQEAEATGAAGELLKSGTDRYGQKWIVVKASPGMQLDQTSAFRRVRHDPQQCWALLNHAIDIAARKILDTYTRTHWLHQDPTVANVLFDDHVSQAYLIDWGCASKPPSVVRAYIAYAISHSGLCGAPPAMVHMPVMVMNLYHCPAPPAGFWLIHHPPQW</sequence>
<dbReference type="Proteomes" id="UP000814176">
    <property type="component" value="Unassembled WGS sequence"/>
</dbReference>
<dbReference type="RefSeq" id="XP_047780417.1">
    <property type="nucleotide sequence ID" value="XM_047919177.1"/>
</dbReference>
<name>A0ABQ8KK27_9APHY</name>
<accession>A0ABQ8KK27</accession>
<evidence type="ECO:0000313" key="2">
    <source>
        <dbReference type="EMBL" id="KAH9838502.1"/>
    </source>
</evidence>
<protein>
    <recommendedName>
        <fullName evidence="4">Aminoglycoside phosphotransferase domain-containing protein</fullName>
    </recommendedName>
</protein>
<dbReference type="InterPro" id="IPR011009">
    <property type="entry name" value="Kinase-like_dom_sf"/>
</dbReference>
<feature type="chain" id="PRO_5047483098" description="Aminoglycoside phosphotransferase domain-containing protein" evidence="1">
    <location>
        <begin position="18"/>
        <end position="241"/>
    </location>
</feature>
<organism evidence="2 3">
    <name type="scientific">Rhodofomes roseus</name>
    <dbReference type="NCBI Taxonomy" id="34475"/>
    <lineage>
        <taxon>Eukaryota</taxon>
        <taxon>Fungi</taxon>
        <taxon>Dikarya</taxon>
        <taxon>Basidiomycota</taxon>
        <taxon>Agaricomycotina</taxon>
        <taxon>Agaricomycetes</taxon>
        <taxon>Polyporales</taxon>
        <taxon>Rhodofomes</taxon>
    </lineage>
</organism>
<evidence type="ECO:0000256" key="1">
    <source>
        <dbReference type="SAM" id="SignalP"/>
    </source>
</evidence>
<keyword evidence="1" id="KW-0732">Signal</keyword>
<keyword evidence="3" id="KW-1185">Reference proteome</keyword>
<comment type="caution">
    <text evidence="2">The sequence shown here is derived from an EMBL/GenBank/DDBJ whole genome shotgun (WGS) entry which is preliminary data.</text>
</comment>